<dbReference type="AlphaFoldDB" id="A0A9P6E9Y3"/>
<dbReference type="Proteomes" id="UP000807306">
    <property type="component" value="Unassembled WGS sequence"/>
</dbReference>
<keyword evidence="1" id="KW-0812">Transmembrane</keyword>
<name>A0A9P6E9Y3_9AGAR</name>
<dbReference type="Pfam" id="PF06966">
    <property type="entry name" value="DUF1295"/>
    <property type="match status" value="1"/>
</dbReference>
<sequence length="261" mass="28567">MSSTSKKPYDAFARGQTGSSPLTTFIFCAERALDPIIQYQILANGLGSSILSKLGLELIPDGPPTQIGVPLVDNLGLSPYRLLLLAMAAGGALKQIIWAVHLNREPLYISSAIYGPIFNTVVNGTNDLLATTAFFSGGVAGRLPAVFLGVALYIFGIITETVSEFQRKAFKDNSKNDGKVYTGGLWSITRHINYTGYTSWRVGYSLAAGNWYFGVPALSFWSYGFVTNAIPILDAYCSKKYGAQWEDFKQKTPYRFIPGIW</sequence>
<reference evidence="2" key="1">
    <citation type="submission" date="2020-11" db="EMBL/GenBank/DDBJ databases">
        <authorList>
            <consortium name="DOE Joint Genome Institute"/>
            <person name="Ahrendt S."/>
            <person name="Riley R."/>
            <person name="Andreopoulos W."/>
            <person name="Labutti K."/>
            <person name="Pangilinan J."/>
            <person name="Ruiz-Duenas F.J."/>
            <person name="Barrasa J.M."/>
            <person name="Sanchez-Garcia M."/>
            <person name="Camarero S."/>
            <person name="Miyauchi S."/>
            <person name="Serrano A."/>
            <person name="Linde D."/>
            <person name="Babiker R."/>
            <person name="Drula E."/>
            <person name="Ayuso-Fernandez I."/>
            <person name="Pacheco R."/>
            <person name="Padilla G."/>
            <person name="Ferreira P."/>
            <person name="Barriuso J."/>
            <person name="Kellner H."/>
            <person name="Castanera R."/>
            <person name="Alfaro M."/>
            <person name="Ramirez L."/>
            <person name="Pisabarro A.G."/>
            <person name="Kuo A."/>
            <person name="Tritt A."/>
            <person name="Lipzen A."/>
            <person name="He G."/>
            <person name="Yan M."/>
            <person name="Ng V."/>
            <person name="Cullen D."/>
            <person name="Martin F."/>
            <person name="Rosso M.-N."/>
            <person name="Henrissat B."/>
            <person name="Hibbett D."/>
            <person name="Martinez A.T."/>
            <person name="Grigoriev I.V."/>
        </authorList>
    </citation>
    <scope>NUCLEOTIDE SEQUENCE</scope>
    <source>
        <strain evidence="2">CBS 506.95</strain>
    </source>
</reference>
<proteinExistence type="predicted"/>
<feature type="transmembrane region" description="Helical" evidence="1">
    <location>
        <begin position="82"/>
        <end position="101"/>
    </location>
</feature>
<dbReference type="OrthoDB" id="67965at2759"/>
<protein>
    <recommendedName>
        <fullName evidence="4">Steroid 5-alpha reductase C-terminal domain-containing protein</fullName>
    </recommendedName>
</protein>
<organism evidence="2 3">
    <name type="scientific">Crepidotus variabilis</name>
    <dbReference type="NCBI Taxonomy" id="179855"/>
    <lineage>
        <taxon>Eukaryota</taxon>
        <taxon>Fungi</taxon>
        <taxon>Dikarya</taxon>
        <taxon>Basidiomycota</taxon>
        <taxon>Agaricomycotina</taxon>
        <taxon>Agaricomycetes</taxon>
        <taxon>Agaricomycetidae</taxon>
        <taxon>Agaricales</taxon>
        <taxon>Agaricineae</taxon>
        <taxon>Crepidotaceae</taxon>
        <taxon>Crepidotus</taxon>
    </lineage>
</organism>
<dbReference type="Gene3D" id="1.20.120.1630">
    <property type="match status" value="1"/>
</dbReference>
<comment type="caution">
    <text evidence="2">The sequence shown here is derived from an EMBL/GenBank/DDBJ whole genome shotgun (WGS) entry which is preliminary data.</text>
</comment>
<dbReference type="PANTHER" id="PTHR32251:SF15">
    <property type="entry name" value="3-OXO-5-ALPHA-STEROID 4-DEHYDROGENASE (DUF1295)"/>
    <property type="match status" value="1"/>
</dbReference>
<keyword evidence="3" id="KW-1185">Reference proteome</keyword>
<gene>
    <name evidence="2" type="ORF">CPB83DRAFT_562762</name>
</gene>
<dbReference type="EMBL" id="MU157888">
    <property type="protein sequence ID" value="KAF9525132.1"/>
    <property type="molecule type" value="Genomic_DNA"/>
</dbReference>
<evidence type="ECO:0000256" key="1">
    <source>
        <dbReference type="SAM" id="Phobius"/>
    </source>
</evidence>
<accession>A0A9P6E9Y3</accession>
<evidence type="ECO:0000313" key="3">
    <source>
        <dbReference type="Proteomes" id="UP000807306"/>
    </source>
</evidence>
<dbReference type="PANTHER" id="PTHR32251">
    <property type="entry name" value="3-OXO-5-ALPHA-STEROID 4-DEHYDROGENASE"/>
    <property type="match status" value="1"/>
</dbReference>
<evidence type="ECO:0000313" key="2">
    <source>
        <dbReference type="EMBL" id="KAF9525132.1"/>
    </source>
</evidence>
<feature type="transmembrane region" description="Helical" evidence="1">
    <location>
        <begin position="133"/>
        <end position="158"/>
    </location>
</feature>
<keyword evidence="1" id="KW-0472">Membrane</keyword>
<dbReference type="InterPro" id="IPR010721">
    <property type="entry name" value="UstE-like"/>
</dbReference>
<evidence type="ECO:0008006" key="4">
    <source>
        <dbReference type="Google" id="ProtNLM"/>
    </source>
</evidence>
<dbReference type="GO" id="GO:0016020">
    <property type="term" value="C:membrane"/>
    <property type="evidence" value="ECO:0007669"/>
    <property type="project" value="TreeGrafter"/>
</dbReference>
<keyword evidence="1" id="KW-1133">Transmembrane helix</keyword>